<dbReference type="InterPro" id="IPR036909">
    <property type="entry name" value="Cyt_c-like_dom_sf"/>
</dbReference>
<feature type="domain" description="Cytochrome c" evidence="11">
    <location>
        <begin position="39"/>
        <end position="182"/>
    </location>
</feature>
<feature type="signal peptide" evidence="10">
    <location>
        <begin position="1"/>
        <end position="22"/>
    </location>
</feature>
<dbReference type="PATRIC" id="fig|1125411.7.peg.1713"/>
<gene>
    <name evidence="12" type="ORF">W908_08725</name>
</gene>
<organism evidence="12 13">
    <name type="scientific">Candidatus Pseudothioglobus singularis PS1</name>
    <dbReference type="NCBI Taxonomy" id="1125411"/>
    <lineage>
        <taxon>Bacteria</taxon>
        <taxon>Pseudomonadati</taxon>
        <taxon>Pseudomonadota</taxon>
        <taxon>Gammaproteobacteria</taxon>
        <taxon>Candidatus Pseudothioglobaceae</taxon>
        <taxon>Candidatus Pseudothioglobus</taxon>
    </lineage>
</organism>
<dbReference type="PANTHER" id="PTHR10266">
    <property type="entry name" value="CYTOCHROME C1"/>
    <property type="match status" value="1"/>
</dbReference>
<evidence type="ECO:0000313" key="13">
    <source>
        <dbReference type="Proteomes" id="UP000068905"/>
    </source>
</evidence>
<feature type="chain" id="PRO_5005804574" evidence="10">
    <location>
        <begin position="23"/>
        <end position="227"/>
    </location>
</feature>
<dbReference type="GO" id="GO:0046872">
    <property type="term" value="F:metal ion binding"/>
    <property type="evidence" value="ECO:0007669"/>
    <property type="project" value="UniProtKB-KW"/>
</dbReference>
<evidence type="ECO:0000256" key="1">
    <source>
        <dbReference type="ARBA" id="ARBA00004370"/>
    </source>
</evidence>
<keyword evidence="4 8" id="KW-0479">Metal-binding</keyword>
<feature type="binding site" description="covalent" evidence="8">
    <location>
        <position position="52"/>
    </location>
    <ligand>
        <name>heme c</name>
        <dbReference type="ChEBI" id="CHEBI:61717"/>
    </ligand>
</feature>
<protein>
    <submittedName>
        <fullName evidence="12">Ubiquinol-cytochrome C reductase</fullName>
    </submittedName>
</protein>
<dbReference type="EMBL" id="CP006911">
    <property type="protein sequence ID" value="ALE02578.1"/>
    <property type="molecule type" value="Genomic_DNA"/>
</dbReference>
<evidence type="ECO:0000256" key="8">
    <source>
        <dbReference type="PIRSR" id="PIRSR602326-1"/>
    </source>
</evidence>
<reference evidence="12 13" key="1">
    <citation type="journal article" date="2015" name="Genome Announc.">
        <title>Genome Sequence of 'Candidatus Thioglobus singularis' Strain PS1, a Mixotroph from the SUP05 Clade of Marine Gammaproteobacteria.</title>
        <authorList>
            <person name="Marshall K.T."/>
            <person name="Morris R.M."/>
        </authorList>
    </citation>
    <scope>NUCLEOTIDE SEQUENCE [LARGE SCALE GENOMIC DNA]</scope>
    <source>
        <strain evidence="12 13">PS1</strain>
    </source>
</reference>
<evidence type="ECO:0000256" key="2">
    <source>
        <dbReference type="ARBA" id="ARBA00022617"/>
    </source>
</evidence>
<evidence type="ECO:0000259" key="11">
    <source>
        <dbReference type="PROSITE" id="PS51007"/>
    </source>
</evidence>
<dbReference type="RefSeq" id="WP_053820753.1">
    <property type="nucleotide sequence ID" value="NZ_CP006911.1"/>
</dbReference>
<keyword evidence="2 8" id="KW-0349">Heme</keyword>
<keyword evidence="13" id="KW-1185">Reference proteome</keyword>
<comment type="subcellular location">
    <subcellularLocation>
        <location evidence="1">Membrane</location>
    </subcellularLocation>
</comment>
<dbReference type="InterPro" id="IPR009056">
    <property type="entry name" value="Cyt_c-like_dom"/>
</dbReference>
<keyword evidence="7 9" id="KW-0472">Membrane</keyword>
<keyword evidence="6 8" id="KW-0408">Iron</keyword>
<dbReference type="KEGG" id="tsn:W908_08725"/>
<sequence>MRIKLKLIVGLSVLLFSVNIFAASKVHLDHANTDIFDEASLQNGAKLFMNYCSGCHEISLMRYNRIAKDLNLTEEHVAKNLMFAGNKVGQSITSAMPEDAAAKWFGGVPPDLSLTSRSKGTDWIYTYLRSFYDDEERIFGVNNTVLVNASMPDVLWSLRESQSESEFDNSVRDITNFLDYVGEPAKLIRLQLGKWVLLFLSILFILVYLLKKEYWKDVKYGIWRPRD</sequence>
<name>A0A0M5KS43_9GAMM</name>
<evidence type="ECO:0000256" key="10">
    <source>
        <dbReference type="SAM" id="SignalP"/>
    </source>
</evidence>
<dbReference type="Pfam" id="PF02167">
    <property type="entry name" value="Cytochrom_C1"/>
    <property type="match status" value="1"/>
</dbReference>
<accession>A0A0M5KS43</accession>
<evidence type="ECO:0000313" key="12">
    <source>
        <dbReference type="EMBL" id="ALE02578.1"/>
    </source>
</evidence>
<evidence type="ECO:0000256" key="9">
    <source>
        <dbReference type="SAM" id="Phobius"/>
    </source>
</evidence>
<dbReference type="PRINTS" id="PR00603">
    <property type="entry name" value="CYTOCHROMEC1"/>
</dbReference>
<keyword evidence="10" id="KW-0732">Signal</keyword>
<dbReference type="SUPFAM" id="SSF46626">
    <property type="entry name" value="Cytochrome c"/>
    <property type="match status" value="1"/>
</dbReference>
<dbReference type="Gene3D" id="1.10.760.10">
    <property type="entry name" value="Cytochrome c-like domain"/>
    <property type="match status" value="1"/>
</dbReference>
<dbReference type="InterPro" id="IPR002326">
    <property type="entry name" value="Cyt_c1"/>
</dbReference>
<dbReference type="Proteomes" id="UP000068905">
    <property type="component" value="Chromosome"/>
</dbReference>
<evidence type="ECO:0000256" key="6">
    <source>
        <dbReference type="ARBA" id="ARBA00023004"/>
    </source>
</evidence>
<evidence type="ECO:0000256" key="5">
    <source>
        <dbReference type="ARBA" id="ARBA00022989"/>
    </source>
</evidence>
<dbReference type="PANTHER" id="PTHR10266:SF3">
    <property type="entry name" value="CYTOCHROME C1, HEME PROTEIN, MITOCHONDRIAL"/>
    <property type="match status" value="1"/>
</dbReference>
<dbReference type="GO" id="GO:0016020">
    <property type="term" value="C:membrane"/>
    <property type="evidence" value="ECO:0007669"/>
    <property type="project" value="UniProtKB-SubCell"/>
</dbReference>
<keyword evidence="5 9" id="KW-1133">Transmembrane helix</keyword>
<feature type="binding site" description="covalent" evidence="8">
    <location>
        <position position="56"/>
    </location>
    <ligand>
        <name>heme c</name>
        <dbReference type="ChEBI" id="CHEBI:61717"/>
    </ligand>
</feature>
<dbReference type="OrthoDB" id="9798864at2"/>
<evidence type="ECO:0000256" key="4">
    <source>
        <dbReference type="ARBA" id="ARBA00022723"/>
    </source>
</evidence>
<keyword evidence="3 9" id="KW-0812">Transmembrane</keyword>
<dbReference type="GO" id="GO:0020037">
    <property type="term" value="F:heme binding"/>
    <property type="evidence" value="ECO:0007669"/>
    <property type="project" value="InterPro"/>
</dbReference>
<dbReference type="STRING" id="1125411.W908_08725"/>
<dbReference type="GO" id="GO:0009055">
    <property type="term" value="F:electron transfer activity"/>
    <property type="evidence" value="ECO:0007669"/>
    <property type="project" value="InterPro"/>
</dbReference>
<proteinExistence type="predicted"/>
<dbReference type="AlphaFoldDB" id="A0A0M5KS43"/>
<dbReference type="PROSITE" id="PS51007">
    <property type="entry name" value="CYTC"/>
    <property type="match status" value="1"/>
</dbReference>
<evidence type="ECO:0000256" key="3">
    <source>
        <dbReference type="ARBA" id="ARBA00022692"/>
    </source>
</evidence>
<comment type="cofactor">
    <cofactor evidence="8">
        <name>heme c</name>
        <dbReference type="ChEBI" id="CHEBI:61717"/>
    </cofactor>
    <text evidence="8">Binds 1 heme c group covalently per subunit.</text>
</comment>
<evidence type="ECO:0000256" key="7">
    <source>
        <dbReference type="ARBA" id="ARBA00023136"/>
    </source>
</evidence>
<feature type="transmembrane region" description="Helical" evidence="9">
    <location>
        <begin position="192"/>
        <end position="210"/>
    </location>
</feature>
<feature type="binding site" description="covalent" evidence="8">
    <location>
        <position position="55"/>
    </location>
    <ligand>
        <name>heme c</name>
        <dbReference type="ChEBI" id="CHEBI:61717"/>
    </ligand>
</feature>